<protein>
    <submittedName>
        <fullName evidence="1">Ribonuclease HII</fullName>
    </submittedName>
</protein>
<sequence length="811" mass="91999">MKPYAIIFIAVLTLFNCSNPTKKRTELIDFAPKNSDIIIKTSNFESLKNTINNNHFLKTLSKSKTYLSLEETLKNTSVLKPNNTALICFSKDKNDSIQYSFITKQDSTLFKTDSLKNYTKETLTYKNKTIVKSTLNNNVFYSTVIDSVLFASSSKPIIDAVFNTFKTNTNLKKVYSTLSDNKTCSVILKADTTFVNHFSLEPKLNLKTFTNYLAFDVDASQNEIIINGIAKATDSLKSTINIFKGTIAQENKIQTIAPANSDGFMSVTFNDFKTFETNLTKYNKKDSTYASANLLKDIIEFGIIYEGENQAIVLNSIDNIATKDALSNNKKEVETYREVTIFDFDDSLLFTKHLHPFVSFNKANVYCVIDTFFVFAETKEMLHNIIASYQNKTTINDRDYFNNIKTHLSDEASMLMVYNSHAFNSILSSNLTGTTNLNLNDYKATALQFIYDTNFAHVNGVIKKNKTNATQNTVSEELNITLEKAILNTPQFVTNHITKEKEIVVQDVNNNLYLISNKGKILWKKQLSGPVLGTINQIDIYKNGRLQLCFSTPNNVYVIDRNGNNVAPFPMKFNEAITQPLSVFDYDKKKNYRLLVTQGKNILMYNVKAQIVNGFTFKAANGPIINQPEHFRIGSKDYISFKTQNKLYILDRTGKHRVTPKTNNLYSNQPVFLYKNTFTTTTNTGNLLNVKTNGNVGIQNLNLNEKHYLATTSKTLVTLTENKLNIKNKTTELDFGNYTAPQIFYINDKIYVTVTDTQSHKVYMFDSQSKILPNFPVYGNSKITLSNIDKDAPLEFVTKGDTNSIIIYQIN</sequence>
<evidence type="ECO:0000313" key="1">
    <source>
        <dbReference type="EMBL" id="TXE06055.1"/>
    </source>
</evidence>
<dbReference type="Proteomes" id="UP000321790">
    <property type="component" value="Unassembled WGS sequence"/>
</dbReference>
<gene>
    <name evidence="1" type="ORF">FUA26_13820</name>
</gene>
<reference evidence="2" key="1">
    <citation type="submission" date="2019-08" db="EMBL/GenBank/DDBJ databases">
        <title>Seonamhaeicola sediminis sp. nov., isolated from marine sediment.</title>
        <authorList>
            <person name="Cao W.R."/>
        </authorList>
    </citation>
    <scope>NUCLEOTIDE SEQUENCE [LARGE SCALE GENOMIC DNA]</scope>
    <source>
        <strain evidence="2">Gy8</strain>
    </source>
</reference>
<dbReference type="InterPro" id="IPR011047">
    <property type="entry name" value="Quinoprotein_ADH-like_sf"/>
</dbReference>
<evidence type="ECO:0000313" key="2">
    <source>
        <dbReference type="Proteomes" id="UP000321790"/>
    </source>
</evidence>
<dbReference type="OrthoDB" id="1093345at2"/>
<organism evidence="1 2">
    <name type="scientific">Seonamhaeicola algicola</name>
    <dbReference type="NCBI Taxonomy" id="1719036"/>
    <lineage>
        <taxon>Bacteria</taxon>
        <taxon>Pseudomonadati</taxon>
        <taxon>Bacteroidota</taxon>
        <taxon>Flavobacteriia</taxon>
        <taxon>Flavobacteriales</taxon>
        <taxon>Flavobacteriaceae</taxon>
    </lineage>
</organism>
<dbReference type="SUPFAM" id="SSF50998">
    <property type="entry name" value="Quinoprotein alcohol dehydrogenase-like"/>
    <property type="match status" value="1"/>
</dbReference>
<proteinExistence type="predicted"/>
<dbReference type="AlphaFoldDB" id="A0A5C7AHM0"/>
<dbReference type="EMBL" id="VOSC01000033">
    <property type="protein sequence ID" value="TXE06055.1"/>
    <property type="molecule type" value="Genomic_DNA"/>
</dbReference>
<keyword evidence="2" id="KW-1185">Reference proteome</keyword>
<dbReference type="RefSeq" id="WP_147137349.1">
    <property type="nucleotide sequence ID" value="NZ_VOSC01000033.1"/>
</dbReference>
<accession>A0A5C7AHM0</accession>
<name>A0A5C7AHM0_9FLAO</name>
<comment type="caution">
    <text evidence="1">The sequence shown here is derived from an EMBL/GenBank/DDBJ whole genome shotgun (WGS) entry which is preliminary data.</text>
</comment>